<dbReference type="AlphaFoldDB" id="A0A3P3FZC8"/>
<dbReference type="GO" id="GO:0015074">
    <property type="term" value="P:DNA integration"/>
    <property type="evidence" value="ECO:0007669"/>
    <property type="project" value="InterPro"/>
</dbReference>
<proteinExistence type="predicted"/>
<keyword evidence="1" id="KW-0233">DNA recombination</keyword>
<dbReference type="InterPro" id="IPR011010">
    <property type="entry name" value="DNA_brk_join_enz"/>
</dbReference>
<name>A0A3P3FZC8_9HYPH</name>
<dbReference type="EMBL" id="RQXT01000008">
    <property type="protein sequence ID" value="RRI03945.1"/>
    <property type="molecule type" value="Genomic_DNA"/>
</dbReference>
<organism evidence="2 3">
    <name type="scientific">Mesorhizobium tamadayense</name>
    <dbReference type="NCBI Taxonomy" id="425306"/>
    <lineage>
        <taxon>Bacteria</taxon>
        <taxon>Pseudomonadati</taxon>
        <taxon>Pseudomonadota</taxon>
        <taxon>Alphaproteobacteria</taxon>
        <taxon>Hyphomicrobiales</taxon>
        <taxon>Phyllobacteriaceae</taxon>
        <taxon>Mesorhizobium</taxon>
    </lineage>
</organism>
<keyword evidence="3" id="KW-1185">Reference proteome</keyword>
<dbReference type="GO" id="GO:0003677">
    <property type="term" value="F:DNA binding"/>
    <property type="evidence" value="ECO:0007669"/>
    <property type="project" value="InterPro"/>
</dbReference>
<evidence type="ECO:0000313" key="3">
    <source>
        <dbReference type="Proteomes" id="UP000273786"/>
    </source>
</evidence>
<accession>A0A3P3FZC8</accession>
<evidence type="ECO:0000256" key="1">
    <source>
        <dbReference type="ARBA" id="ARBA00023172"/>
    </source>
</evidence>
<dbReference type="GO" id="GO:0006310">
    <property type="term" value="P:DNA recombination"/>
    <property type="evidence" value="ECO:0007669"/>
    <property type="project" value="UniProtKB-KW"/>
</dbReference>
<dbReference type="InterPro" id="IPR013762">
    <property type="entry name" value="Integrase-like_cat_sf"/>
</dbReference>
<dbReference type="Gene3D" id="1.10.443.10">
    <property type="entry name" value="Intergrase catalytic core"/>
    <property type="match status" value="1"/>
</dbReference>
<gene>
    <name evidence="2" type="ORF">EH240_09345</name>
</gene>
<sequence length="66" mass="7713">MGLIGWQSPSTWAWRRGVVARDGRPIQKIRKPWYAARKFAGLKRSVTPHILRHSRATWMMQQGIDL</sequence>
<protein>
    <submittedName>
        <fullName evidence="2">Uncharacterized protein</fullName>
    </submittedName>
</protein>
<evidence type="ECO:0000313" key="2">
    <source>
        <dbReference type="EMBL" id="RRI03945.1"/>
    </source>
</evidence>
<dbReference type="Proteomes" id="UP000273786">
    <property type="component" value="Unassembled WGS sequence"/>
</dbReference>
<comment type="caution">
    <text evidence="2">The sequence shown here is derived from an EMBL/GenBank/DDBJ whole genome shotgun (WGS) entry which is preliminary data.</text>
</comment>
<reference evidence="2 3" key="1">
    <citation type="submission" date="2018-11" db="EMBL/GenBank/DDBJ databases">
        <title>the genome of Mesorhizobium tamadayense DSM 28320.</title>
        <authorList>
            <person name="Gao J."/>
        </authorList>
    </citation>
    <scope>NUCLEOTIDE SEQUENCE [LARGE SCALE GENOMIC DNA]</scope>
    <source>
        <strain evidence="2 3">DSM 28320</strain>
    </source>
</reference>
<dbReference type="SUPFAM" id="SSF56349">
    <property type="entry name" value="DNA breaking-rejoining enzymes"/>
    <property type="match status" value="1"/>
</dbReference>
<dbReference type="OrthoDB" id="9808346at2"/>